<reference evidence="1" key="1">
    <citation type="submission" date="2022-12" db="EMBL/GenBank/DDBJ databases">
        <title>Reference genome sequencing for broad-spectrum identification of bacterial and archaeal isolates by mass spectrometry.</title>
        <authorList>
            <person name="Sekiguchi Y."/>
            <person name="Tourlousse D.M."/>
        </authorList>
    </citation>
    <scope>NUCLEOTIDE SEQUENCE</scope>
    <source>
        <strain evidence="1">301</strain>
    </source>
</reference>
<evidence type="ECO:0000313" key="1">
    <source>
        <dbReference type="EMBL" id="GLI20818.1"/>
    </source>
</evidence>
<protein>
    <submittedName>
        <fullName evidence="1">Formylmethanofuran dehydrogenase subunit C</fullName>
    </submittedName>
</protein>
<dbReference type="SUPFAM" id="SSF69336">
    <property type="entry name" value="Alpha subunit of glutamate synthase, C-terminal domain"/>
    <property type="match status" value="1"/>
</dbReference>
<name>A0A9W6CEG6_XANFL</name>
<dbReference type="InterPro" id="IPR017550">
    <property type="entry name" value="Formylmethanofuran_DH_suC"/>
</dbReference>
<organism evidence="1 2">
    <name type="scientific">Xanthobacter flavus</name>
    <dbReference type="NCBI Taxonomy" id="281"/>
    <lineage>
        <taxon>Bacteria</taxon>
        <taxon>Pseudomonadati</taxon>
        <taxon>Pseudomonadota</taxon>
        <taxon>Alphaproteobacteria</taxon>
        <taxon>Hyphomicrobiales</taxon>
        <taxon>Xanthobacteraceae</taxon>
        <taxon>Xanthobacter</taxon>
    </lineage>
</organism>
<dbReference type="Gene3D" id="2.160.20.60">
    <property type="entry name" value="Glutamate synthase, alpha subunit, C-terminal domain"/>
    <property type="match status" value="1"/>
</dbReference>
<comment type="caution">
    <text evidence="1">The sequence shown here is derived from an EMBL/GenBank/DDBJ whole genome shotgun (WGS) entry which is preliminary data.</text>
</comment>
<gene>
    <name evidence="1" type="primary">fwdC</name>
    <name evidence="1" type="ORF">XFLAVUS301_04920</name>
</gene>
<dbReference type="NCBIfam" id="TIGR03122">
    <property type="entry name" value="one_C_dehyd_C"/>
    <property type="match status" value="1"/>
</dbReference>
<dbReference type="InterPro" id="IPR036485">
    <property type="entry name" value="Glu_synth_asu_C_sf"/>
</dbReference>
<evidence type="ECO:0000313" key="2">
    <source>
        <dbReference type="Proteomes" id="UP001144397"/>
    </source>
</evidence>
<dbReference type="AlphaFoldDB" id="A0A9W6CEG6"/>
<dbReference type="GO" id="GO:0046914">
    <property type="term" value="F:transition metal ion binding"/>
    <property type="evidence" value="ECO:0007669"/>
    <property type="project" value="InterPro"/>
</dbReference>
<dbReference type="Proteomes" id="UP001144397">
    <property type="component" value="Unassembled WGS sequence"/>
</dbReference>
<dbReference type="PANTHER" id="PTHR39673:SF5">
    <property type="entry name" value="TUNGSTEN-CONTAINING FORMYLMETHANOFURAN DEHYDROGENASE 2 SUBUNIT C"/>
    <property type="match status" value="1"/>
</dbReference>
<proteinExistence type="predicted"/>
<dbReference type="GO" id="GO:0015948">
    <property type="term" value="P:methanogenesis"/>
    <property type="evidence" value="ECO:0007669"/>
    <property type="project" value="InterPro"/>
</dbReference>
<dbReference type="GO" id="GO:0018493">
    <property type="term" value="F:formylmethanofuran dehydrogenase activity"/>
    <property type="evidence" value="ECO:0007669"/>
    <property type="project" value="InterPro"/>
</dbReference>
<dbReference type="RefSeq" id="WP_393983254.1">
    <property type="nucleotide sequence ID" value="NZ_JBAFUJ010000005.1"/>
</dbReference>
<dbReference type="EMBL" id="BSDO01000001">
    <property type="protein sequence ID" value="GLI20818.1"/>
    <property type="molecule type" value="Genomic_DNA"/>
</dbReference>
<dbReference type="PANTHER" id="PTHR39673">
    <property type="entry name" value="TUNGSTEN FORMYLMETHANOFURAN DEHYDROGENASE, SUBUNIT C (FWDC)"/>
    <property type="match status" value="1"/>
</dbReference>
<sequence length="268" mass="26005">MSGFRLTLKAPLSARVDASSLLPAALAGESAADVAARTIPFGTGVALVGDLFEITAETDETVVFSGDPRLDYVGAGLADGEIRVEGSVGAGAGASMSGGRLVISGDAGDGLAAGLTGGRIEVFGSAGKNVGGPRPGERQGMRGGVVSVAGRVGDGLGARLRGGLILVGGDAGAGAADGLLAGTLAVAGRLGPGAGRGMKRGSILVSSAPEALAPGFAEAGPQDFVALKLLARRVPELAALFGGILSGRAVRLVGNRLAGGEGEILVLS</sequence>
<accession>A0A9W6CEG6</accession>